<proteinExistence type="predicted"/>
<gene>
    <name evidence="1" type="ORF">TNCV_4294191</name>
</gene>
<accession>A0A8X6RL40</accession>
<dbReference type="Proteomes" id="UP000887159">
    <property type="component" value="Unassembled WGS sequence"/>
</dbReference>
<dbReference type="EMBL" id="BMAU01021177">
    <property type="protein sequence ID" value="GFX94374.1"/>
    <property type="molecule type" value="Genomic_DNA"/>
</dbReference>
<comment type="caution">
    <text evidence="1">The sequence shown here is derived from an EMBL/GenBank/DDBJ whole genome shotgun (WGS) entry which is preliminary data.</text>
</comment>
<name>A0A8X6RL40_TRICX</name>
<evidence type="ECO:0000313" key="2">
    <source>
        <dbReference type="Proteomes" id="UP000887159"/>
    </source>
</evidence>
<keyword evidence="2" id="KW-1185">Reference proteome</keyword>
<evidence type="ECO:0000313" key="1">
    <source>
        <dbReference type="EMBL" id="GFX94374.1"/>
    </source>
</evidence>
<reference evidence="1" key="1">
    <citation type="submission" date="2020-08" db="EMBL/GenBank/DDBJ databases">
        <title>Multicomponent nature underlies the extraordinary mechanical properties of spider dragline silk.</title>
        <authorList>
            <person name="Kono N."/>
            <person name="Nakamura H."/>
            <person name="Mori M."/>
            <person name="Yoshida Y."/>
            <person name="Ohtoshi R."/>
            <person name="Malay A.D."/>
            <person name="Moran D.A.P."/>
            <person name="Tomita M."/>
            <person name="Numata K."/>
            <person name="Arakawa K."/>
        </authorList>
    </citation>
    <scope>NUCLEOTIDE SEQUENCE</scope>
</reference>
<sequence length="247" mass="28074">MAELAMWSRHRIVAGLPRVRAHELFLKRGWLKPYSSHTPKGTADIFKDPSSASASFVFSSPSEKYTDRTFYGKGALLPTPPSPFQYPPESINFNRRELWRRLLTPLFNNHSSLIIPFPPEPVTSAIVRDHPLFHIPSYQNQKHRQREGGRVGTLAPEVLTHRKLSRTPDPLSICTNLNFVGFYLPSLSTPPLLFSIRCATPSSTLFQFESFKFADYKWAKIARVKRRDSQAVAVGLDEGLNVLGKRR</sequence>
<protein>
    <submittedName>
        <fullName evidence="1">Uncharacterized protein</fullName>
    </submittedName>
</protein>
<dbReference type="AlphaFoldDB" id="A0A8X6RL40"/>
<organism evidence="1 2">
    <name type="scientific">Trichonephila clavipes</name>
    <name type="common">Golden silk orbweaver</name>
    <name type="synonym">Nephila clavipes</name>
    <dbReference type="NCBI Taxonomy" id="2585209"/>
    <lineage>
        <taxon>Eukaryota</taxon>
        <taxon>Metazoa</taxon>
        <taxon>Ecdysozoa</taxon>
        <taxon>Arthropoda</taxon>
        <taxon>Chelicerata</taxon>
        <taxon>Arachnida</taxon>
        <taxon>Araneae</taxon>
        <taxon>Araneomorphae</taxon>
        <taxon>Entelegynae</taxon>
        <taxon>Araneoidea</taxon>
        <taxon>Nephilidae</taxon>
        <taxon>Trichonephila</taxon>
    </lineage>
</organism>